<dbReference type="InterPro" id="IPR005901">
    <property type="entry name" value="GLPGLI"/>
</dbReference>
<dbReference type="EMBL" id="UFXS01000001">
    <property type="protein sequence ID" value="STD54040.1"/>
    <property type="molecule type" value="Genomic_DNA"/>
</dbReference>
<dbReference type="AlphaFoldDB" id="A0A376G329"/>
<evidence type="ECO:0000313" key="3">
    <source>
        <dbReference type="Proteomes" id="UP000254737"/>
    </source>
</evidence>
<proteinExistence type="predicted"/>
<gene>
    <name evidence="2" type="ORF">NCTC13456_00810</name>
</gene>
<reference evidence="2 3" key="1">
    <citation type="submission" date="2018-06" db="EMBL/GenBank/DDBJ databases">
        <authorList>
            <consortium name="Pathogen Informatics"/>
            <person name="Doyle S."/>
        </authorList>
    </citation>
    <scope>NUCLEOTIDE SEQUENCE [LARGE SCALE GENOMIC DNA]</scope>
    <source>
        <strain evidence="2 3">NCTC13456</strain>
    </source>
</reference>
<feature type="signal peptide" evidence="1">
    <location>
        <begin position="1"/>
        <end position="20"/>
    </location>
</feature>
<keyword evidence="1" id="KW-0732">Signal</keyword>
<name>A0A376G329_9FLAO</name>
<dbReference type="Proteomes" id="UP000254737">
    <property type="component" value="Unassembled WGS sequence"/>
</dbReference>
<dbReference type="Pfam" id="PF09697">
    <property type="entry name" value="Porph_ging"/>
    <property type="match status" value="1"/>
</dbReference>
<dbReference type="RefSeq" id="WP_114998875.1">
    <property type="nucleotide sequence ID" value="NZ_JAAGKM010000002.1"/>
</dbReference>
<dbReference type="STRING" id="343874.GCA_000805695_01361"/>
<accession>A0A376G329</accession>
<organism evidence="2 3">
    <name type="scientific">Empedobacter falsenii</name>
    <dbReference type="NCBI Taxonomy" id="343874"/>
    <lineage>
        <taxon>Bacteria</taxon>
        <taxon>Pseudomonadati</taxon>
        <taxon>Bacteroidota</taxon>
        <taxon>Flavobacteriia</taxon>
        <taxon>Flavobacteriales</taxon>
        <taxon>Weeksellaceae</taxon>
        <taxon>Empedobacter</taxon>
    </lineage>
</organism>
<protein>
    <submittedName>
        <fullName evidence="2">GLPGLI family protein</fullName>
    </submittedName>
</protein>
<evidence type="ECO:0000313" key="2">
    <source>
        <dbReference type="EMBL" id="STD54040.1"/>
    </source>
</evidence>
<feature type="chain" id="PRO_5016853347" evidence="1">
    <location>
        <begin position="21"/>
        <end position="258"/>
    </location>
</feature>
<evidence type="ECO:0000256" key="1">
    <source>
        <dbReference type="SAM" id="SignalP"/>
    </source>
</evidence>
<sequence length="258" mass="28839">MKKAILTFALGIVTTTVSIAQDNKTLNIDATYVMEVKMDYEKTMKTIPEAYRAQVGGMLKAEIDAGIFMTYFFKSNSKYSTFTLEEKVNNGQGGLGIIAQQMAAMDNKPTYKDFTVTPNLYYKEVDMGVKQYLIKDQIPDFKWKISREKTDIAGYKATKAEGVMMDSIPVTAWYAPEIPVKDGPTSLAGLPGLIIKAEFEANGAKLIYTLKDLKISEKELKIALPTKGEVVTQDQFMKIVMDIQKKMQEQMNGGLDTK</sequence>
<dbReference type="NCBIfam" id="TIGR01200">
    <property type="entry name" value="GLPGLI"/>
    <property type="match status" value="1"/>
</dbReference>